<evidence type="ECO:0000256" key="3">
    <source>
        <dbReference type="PROSITE-ProRule" id="PRU00023"/>
    </source>
</evidence>
<feature type="non-terminal residue" evidence="4">
    <location>
        <position position="1"/>
    </location>
</feature>
<dbReference type="PROSITE" id="PS50297">
    <property type="entry name" value="ANK_REP_REGION"/>
    <property type="match status" value="1"/>
</dbReference>
<dbReference type="PANTHER" id="PTHR24198:SF165">
    <property type="entry name" value="ANKYRIN REPEAT-CONTAINING PROTEIN-RELATED"/>
    <property type="match status" value="1"/>
</dbReference>
<evidence type="ECO:0000256" key="1">
    <source>
        <dbReference type="ARBA" id="ARBA00022737"/>
    </source>
</evidence>
<dbReference type="SUPFAM" id="SSF48403">
    <property type="entry name" value="Ankyrin repeat"/>
    <property type="match status" value="1"/>
</dbReference>
<dbReference type="Gene3D" id="1.25.40.20">
    <property type="entry name" value="Ankyrin repeat-containing domain"/>
    <property type="match status" value="1"/>
</dbReference>
<name>A0A1B6MC44_9HEMI</name>
<feature type="repeat" description="ANK" evidence="3">
    <location>
        <begin position="36"/>
        <end position="68"/>
    </location>
</feature>
<dbReference type="SMART" id="SM00248">
    <property type="entry name" value="ANK"/>
    <property type="match status" value="3"/>
</dbReference>
<keyword evidence="1" id="KW-0677">Repeat</keyword>
<dbReference type="EMBL" id="GEBQ01006474">
    <property type="protein sequence ID" value="JAT33503.1"/>
    <property type="molecule type" value="Transcribed_RNA"/>
</dbReference>
<evidence type="ECO:0000313" key="4">
    <source>
        <dbReference type="EMBL" id="JAT33503.1"/>
    </source>
</evidence>
<dbReference type="InterPro" id="IPR036770">
    <property type="entry name" value="Ankyrin_rpt-contain_sf"/>
</dbReference>
<accession>A0A1B6MC44</accession>
<sequence length="121" mass="13704">RLDSSDISLLLSTDKLPFLEKLLDKGLNVNYQPDRDDRSFLHVAVQKNCTSAVEMLLTRGANVNILTQTGHSPLHLVTTPEILELLLTKEPDLNHRTKFGQTPVHRLTAAYFRKGVEMLLR</sequence>
<protein>
    <submittedName>
        <fullName evidence="4">Uncharacterized protein</fullName>
    </submittedName>
</protein>
<keyword evidence="2 3" id="KW-0040">ANK repeat</keyword>
<dbReference type="AlphaFoldDB" id="A0A1B6MC44"/>
<organism evidence="4">
    <name type="scientific">Graphocephala atropunctata</name>
    <dbReference type="NCBI Taxonomy" id="36148"/>
    <lineage>
        <taxon>Eukaryota</taxon>
        <taxon>Metazoa</taxon>
        <taxon>Ecdysozoa</taxon>
        <taxon>Arthropoda</taxon>
        <taxon>Hexapoda</taxon>
        <taxon>Insecta</taxon>
        <taxon>Pterygota</taxon>
        <taxon>Neoptera</taxon>
        <taxon>Paraneoptera</taxon>
        <taxon>Hemiptera</taxon>
        <taxon>Auchenorrhyncha</taxon>
        <taxon>Membracoidea</taxon>
        <taxon>Cicadellidae</taxon>
        <taxon>Cicadellinae</taxon>
        <taxon>Cicadellini</taxon>
        <taxon>Graphocephala</taxon>
    </lineage>
</organism>
<dbReference type="PANTHER" id="PTHR24198">
    <property type="entry name" value="ANKYRIN REPEAT AND PROTEIN KINASE DOMAIN-CONTAINING PROTEIN"/>
    <property type="match status" value="1"/>
</dbReference>
<dbReference type="Pfam" id="PF12796">
    <property type="entry name" value="Ank_2"/>
    <property type="match status" value="1"/>
</dbReference>
<evidence type="ECO:0000256" key="2">
    <source>
        <dbReference type="ARBA" id="ARBA00023043"/>
    </source>
</evidence>
<gene>
    <name evidence="4" type="ORF">g.39818</name>
</gene>
<reference evidence="4" key="1">
    <citation type="submission" date="2015-11" db="EMBL/GenBank/DDBJ databases">
        <title>De novo transcriptome assembly of four potential Pierce s Disease insect vectors from Arizona vineyards.</title>
        <authorList>
            <person name="Tassone E.E."/>
        </authorList>
    </citation>
    <scope>NUCLEOTIDE SEQUENCE</scope>
</reference>
<dbReference type="PROSITE" id="PS50088">
    <property type="entry name" value="ANK_REPEAT"/>
    <property type="match status" value="1"/>
</dbReference>
<feature type="non-terminal residue" evidence="4">
    <location>
        <position position="121"/>
    </location>
</feature>
<dbReference type="InterPro" id="IPR002110">
    <property type="entry name" value="Ankyrin_rpt"/>
</dbReference>
<proteinExistence type="predicted"/>